<feature type="domain" description="Glucose-methanol-choline oxidoreductase N-terminal" evidence="6">
    <location>
        <begin position="255"/>
        <end position="269"/>
    </location>
</feature>
<dbReference type="GO" id="GO:0016614">
    <property type="term" value="F:oxidoreductase activity, acting on CH-OH group of donors"/>
    <property type="evidence" value="ECO:0007669"/>
    <property type="project" value="InterPro"/>
</dbReference>
<dbReference type="GO" id="GO:0050660">
    <property type="term" value="F:flavin adenine dinucleotide binding"/>
    <property type="evidence" value="ECO:0007669"/>
    <property type="project" value="InterPro"/>
</dbReference>
<dbReference type="SUPFAM" id="SSF51905">
    <property type="entry name" value="FAD/NAD(P)-binding domain"/>
    <property type="match status" value="1"/>
</dbReference>
<dbReference type="PIRSF" id="PIRSF000137">
    <property type="entry name" value="Alcohol_oxidase"/>
    <property type="match status" value="1"/>
</dbReference>
<evidence type="ECO:0000313" key="8">
    <source>
        <dbReference type="Proteomes" id="UP000250790"/>
    </source>
</evidence>
<accession>A0A315EBE7</accession>
<dbReference type="OrthoDB" id="9785276at2"/>
<proteinExistence type="inferred from homology"/>
<dbReference type="PANTHER" id="PTHR11552">
    <property type="entry name" value="GLUCOSE-METHANOL-CHOLINE GMC OXIDOREDUCTASE"/>
    <property type="match status" value="1"/>
</dbReference>
<evidence type="ECO:0000256" key="2">
    <source>
        <dbReference type="ARBA" id="ARBA00010790"/>
    </source>
</evidence>
<keyword evidence="3" id="KW-0285">Flavoprotein</keyword>
<dbReference type="Pfam" id="PF00732">
    <property type="entry name" value="GMC_oxred_N"/>
    <property type="match status" value="1"/>
</dbReference>
<dbReference type="InterPro" id="IPR036188">
    <property type="entry name" value="FAD/NAD-bd_sf"/>
</dbReference>
<dbReference type="PROSITE" id="PS00624">
    <property type="entry name" value="GMC_OXRED_2"/>
    <property type="match status" value="1"/>
</dbReference>
<comment type="cofactor">
    <cofactor evidence="1 5">
        <name>FAD</name>
        <dbReference type="ChEBI" id="CHEBI:57692"/>
    </cofactor>
</comment>
<keyword evidence="8" id="KW-1185">Reference proteome</keyword>
<dbReference type="InterPro" id="IPR007867">
    <property type="entry name" value="GMC_OxRtase_C"/>
</dbReference>
<dbReference type="Pfam" id="PF05199">
    <property type="entry name" value="GMC_oxred_C"/>
    <property type="match status" value="1"/>
</dbReference>
<evidence type="ECO:0000256" key="5">
    <source>
        <dbReference type="PIRSR" id="PIRSR000137-2"/>
    </source>
</evidence>
<comment type="similarity">
    <text evidence="2">Belongs to the GMC oxidoreductase family.</text>
</comment>
<dbReference type="Gene3D" id="3.30.560.10">
    <property type="entry name" value="Glucose Oxidase, domain 3"/>
    <property type="match status" value="1"/>
</dbReference>
<dbReference type="PANTHER" id="PTHR11552:SF147">
    <property type="entry name" value="CHOLINE DEHYDROGENASE, MITOCHONDRIAL"/>
    <property type="match status" value="1"/>
</dbReference>
<reference evidence="7 8" key="1">
    <citation type="submission" date="2017-04" db="EMBL/GenBank/DDBJ databases">
        <title>Unexpected and diverse lifestyles within the genus Limnohabitans.</title>
        <authorList>
            <person name="Kasalicky V."/>
            <person name="Mehrshad M."/>
            <person name="Andrei S.-A."/>
            <person name="Salcher M."/>
            <person name="Kratochvilova H."/>
            <person name="Simek K."/>
            <person name="Ghai R."/>
        </authorList>
    </citation>
    <scope>NUCLEOTIDE SEQUENCE [LARGE SCALE GENOMIC DNA]</scope>
    <source>
        <strain evidence="7 8">II-B4</strain>
    </source>
</reference>
<dbReference type="InterPro" id="IPR000172">
    <property type="entry name" value="GMC_OxRdtase_N"/>
</dbReference>
<dbReference type="Proteomes" id="UP000250790">
    <property type="component" value="Unassembled WGS sequence"/>
</dbReference>
<evidence type="ECO:0000313" key="7">
    <source>
        <dbReference type="EMBL" id="PUE54621.1"/>
    </source>
</evidence>
<evidence type="ECO:0000256" key="1">
    <source>
        <dbReference type="ARBA" id="ARBA00001974"/>
    </source>
</evidence>
<keyword evidence="4 5" id="KW-0274">FAD</keyword>
<feature type="binding site" evidence="5">
    <location>
        <position position="220"/>
    </location>
    <ligand>
        <name>FAD</name>
        <dbReference type="ChEBI" id="CHEBI:57692"/>
    </ligand>
</feature>
<dbReference type="InterPro" id="IPR012132">
    <property type="entry name" value="GMC_OxRdtase"/>
</dbReference>
<name>A0A315EBE7_9BURK</name>
<dbReference type="AlphaFoldDB" id="A0A315EBE7"/>
<dbReference type="RefSeq" id="WP_108312577.1">
    <property type="nucleotide sequence ID" value="NZ_NESN01000002.1"/>
</dbReference>
<dbReference type="EMBL" id="NESN01000002">
    <property type="protein sequence ID" value="PUE54621.1"/>
    <property type="molecule type" value="Genomic_DNA"/>
</dbReference>
<protein>
    <submittedName>
        <fullName evidence="7">Glucose-methanol-choline oxidoreductase</fullName>
    </submittedName>
</protein>
<sequence>MGILEFDYVIVGGGSAGCVLASRLSEDPAVQVALIEAGPPDTSALIHCPAGIALMARTEIVSEGLNTVPQPGLNGRIGFQPRGRTLGGSSSTNAMAYIRGQAVDYDTWAQMGCAGWSWAEVFPYFLKAEHNERIHNEWHAQNGPLNVADLQSPNVFSKRFVEAGVQAGLAHTTDFNGPTQEGVGLYQVTQKAGERFSAAKAYLTPNRDRPNLHVVTGVTVDRIGLVDGVARHVHTVQGGKTQTVTARREIILSAGAFQSPAILMRSGIGPAAHLQSLGIEVLRDLPGVGENLHDHPDAVLVADAPGQTDLIGVSPKGTWHTLQALWAWHKHRKGRLTTNFAEGGAFYKSRPHEAHPDIQLHFVVAKLVDHGRQLTLGHGYSLHVCLLQPDSRGRVQLADRNPNSAPLIDPQFLSDPRDLQRLCDGVRQAQLILAQPALAAYGKEWAASANARTDEQLDHWIRQNADTVYHPVGTCRMGQDKMAVVDAQLRVHGVPGLRVVDASVMPRIVSGNTNAPTIMIAEKAADWIKALHK</sequence>
<organism evidence="7 8">
    <name type="scientific">Limnohabitans parvus II-B4</name>
    <dbReference type="NCBI Taxonomy" id="1293052"/>
    <lineage>
        <taxon>Bacteria</taxon>
        <taxon>Pseudomonadati</taxon>
        <taxon>Pseudomonadota</taxon>
        <taxon>Betaproteobacteria</taxon>
        <taxon>Burkholderiales</taxon>
        <taxon>Comamonadaceae</taxon>
        <taxon>Limnohabitans</taxon>
    </lineage>
</organism>
<gene>
    <name evidence="7" type="ORF">B9Z37_07450</name>
</gene>
<evidence type="ECO:0000256" key="3">
    <source>
        <dbReference type="ARBA" id="ARBA00022630"/>
    </source>
</evidence>
<comment type="caution">
    <text evidence="7">The sequence shown here is derived from an EMBL/GenBank/DDBJ whole genome shotgun (WGS) entry which is preliminary data.</text>
</comment>
<evidence type="ECO:0000259" key="6">
    <source>
        <dbReference type="PROSITE" id="PS00624"/>
    </source>
</evidence>
<evidence type="ECO:0000256" key="4">
    <source>
        <dbReference type="ARBA" id="ARBA00022827"/>
    </source>
</evidence>
<dbReference type="SUPFAM" id="SSF54373">
    <property type="entry name" value="FAD-linked reductases, C-terminal domain"/>
    <property type="match status" value="1"/>
</dbReference>
<dbReference type="Gene3D" id="3.50.50.60">
    <property type="entry name" value="FAD/NAD(P)-binding domain"/>
    <property type="match status" value="1"/>
</dbReference>